<evidence type="ECO:0000256" key="4">
    <source>
        <dbReference type="ARBA" id="ARBA00023163"/>
    </source>
</evidence>
<dbReference type="GO" id="GO:0006351">
    <property type="term" value="P:DNA-templated transcription"/>
    <property type="evidence" value="ECO:0007669"/>
    <property type="project" value="InterPro"/>
</dbReference>
<dbReference type="AlphaFoldDB" id="A0A2T9YFT9"/>
<keyword evidence="2" id="KW-0479">Metal-binding</keyword>
<feature type="domain" description="Zn(2)-C6 fungal-type" evidence="7">
    <location>
        <begin position="2"/>
        <end position="32"/>
    </location>
</feature>
<reference evidence="8 9" key="1">
    <citation type="journal article" date="2018" name="MBio">
        <title>Comparative Genomics Reveals the Core Gene Toolbox for the Fungus-Insect Symbiosis.</title>
        <authorList>
            <person name="Wang Y."/>
            <person name="Stata M."/>
            <person name="Wang W."/>
            <person name="Stajich J.E."/>
            <person name="White M.M."/>
            <person name="Moncalvo J.M."/>
        </authorList>
    </citation>
    <scope>NUCLEOTIDE SEQUENCE [LARGE SCALE GENOMIC DNA]</scope>
    <source>
        <strain evidence="8 9">SC-DP-2</strain>
    </source>
</reference>
<comment type="subcellular location">
    <subcellularLocation>
        <location evidence="1">Nucleus</location>
    </subcellularLocation>
</comment>
<keyword evidence="9" id="KW-1185">Reference proteome</keyword>
<sequence>MACTTCRKKKIKCDGKVPTCSVCAKNNLECIYMLSRKRGRPSRNGKDQDRFPETLPLLLPKKTGSFPLSTITVKPPEKDAAITPFVSHNAINNSSYYGFSHKFSLSQEYSKDDHHVLDPHLKSDPRPLQNSFDHTQKYKNPHQPQLVDHAEHEDSESYSDLSENFPQKRVRLSGIETMAKTFSWTNSIKNVLVPSIPLPVKSKLYNEPDILQFFHYFNTQYPFVHYPSFREEFDDGTVPNYLIMAMKAVGRRYSKQPSVVLSDHVYSAGLDLMAIATSLAEIATHHDPNTSLAQTLLILSAYEFGTGKSTKAYENRNAAIRVCYKLGINLLDYQNRERRERSLITAEQCRRLWWALLYFDRIFSLISCRNSIKPIIDESLFRVNIPQKLTDYQIPSRDPFCINDVNEINRKNYEFGRYSDSEVTKWFQITSPLTLIIGHIFYQKQALIKLFNKKVLHRSTDELIMDTSWVNALSEFLRNMLVIDSEIRLLESEIEESGADDDESVLEMSHYHMKLQLYGVIIYRQSLGMYAYEKLRPHLEAISPLCTPLVWLKSSAKFSWSKISKAAESIHSIATSKYRSLSSNTAALGMQDFEWEYSVPHASFFLYLAAKVFVSFKHWTSSYLKSRLSPNLSPTNTALKNSLKPTFAYLFNVPKGAELSDADLNGVITQLQSQINSFVGVIGVCCKYWNDRDYVDLLHRLDKSPQLFTNVGDTIETILLELNEKLTLD</sequence>
<feature type="compositionally biased region" description="Basic and acidic residues" evidence="6">
    <location>
        <begin position="115"/>
        <end position="125"/>
    </location>
</feature>
<proteinExistence type="predicted"/>
<organism evidence="8 9">
    <name type="scientific">Smittium megazygosporum</name>
    <dbReference type="NCBI Taxonomy" id="133381"/>
    <lineage>
        <taxon>Eukaryota</taxon>
        <taxon>Fungi</taxon>
        <taxon>Fungi incertae sedis</taxon>
        <taxon>Zoopagomycota</taxon>
        <taxon>Kickxellomycotina</taxon>
        <taxon>Harpellomycetes</taxon>
        <taxon>Harpellales</taxon>
        <taxon>Legeriomycetaceae</taxon>
        <taxon>Smittium</taxon>
    </lineage>
</organism>
<dbReference type="SMART" id="SM00906">
    <property type="entry name" value="Fungal_trans"/>
    <property type="match status" value="1"/>
</dbReference>
<name>A0A2T9YFT9_9FUNG</name>
<keyword evidence="4" id="KW-0804">Transcription</keyword>
<evidence type="ECO:0000256" key="2">
    <source>
        <dbReference type="ARBA" id="ARBA00022723"/>
    </source>
</evidence>
<gene>
    <name evidence="8" type="ORF">BB560_006143</name>
</gene>
<dbReference type="PROSITE" id="PS00463">
    <property type="entry name" value="ZN2_CY6_FUNGAL_1"/>
    <property type="match status" value="1"/>
</dbReference>
<dbReference type="InterPro" id="IPR001138">
    <property type="entry name" value="Zn2Cys6_DnaBD"/>
</dbReference>
<keyword evidence="5" id="KW-0539">Nucleus</keyword>
<dbReference type="GO" id="GO:0008270">
    <property type="term" value="F:zinc ion binding"/>
    <property type="evidence" value="ECO:0007669"/>
    <property type="project" value="InterPro"/>
</dbReference>
<dbReference type="GO" id="GO:0003677">
    <property type="term" value="F:DNA binding"/>
    <property type="evidence" value="ECO:0007669"/>
    <property type="project" value="InterPro"/>
</dbReference>
<dbReference type="CDD" id="cd12148">
    <property type="entry name" value="fungal_TF_MHR"/>
    <property type="match status" value="1"/>
</dbReference>
<dbReference type="Gene3D" id="4.10.240.10">
    <property type="entry name" value="Zn(2)-C6 fungal-type DNA-binding domain"/>
    <property type="match status" value="1"/>
</dbReference>
<dbReference type="InterPro" id="IPR007219">
    <property type="entry name" value="XnlR_reg_dom"/>
</dbReference>
<dbReference type="SUPFAM" id="SSF57701">
    <property type="entry name" value="Zn2/Cys6 DNA-binding domain"/>
    <property type="match status" value="1"/>
</dbReference>
<dbReference type="STRING" id="133381.A0A2T9YFT9"/>
<feature type="region of interest" description="Disordered" evidence="6">
    <location>
        <begin position="115"/>
        <end position="140"/>
    </location>
</feature>
<dbReference type="InterPro" id="IPR050815">
    <property type="entry name" value="TF_fung"/>
</dbReference>
<dbReference type="PANTHER" id="PTHR47338:SF5">
    <property type="entry name" value="ZN(II)2CYS6 TRANSCRIPTION FACTOR (EUROFUNG)"/>
    <property type="match status" value="1"/>
</dbReference>
<dbReference type="Pfam" id="PF00172">
    <property type="entry name" value="Zn_clus"/>
    <property type="match status" value="1"/>
</dbReference>
<comment type="caution">
    <text evidence="8">The sequence shown here is derived from an EMBL/GenBank/DDBJ whole genome shotgun (WGS) entry which is preliminary data.</text>
</comment>
<dbReference type="PROSITE" id="PS50048">
    <property type="entry name" value="ZN2_CY6_FUNGAL_2"/>
    <property type="match status" value="1"/>
</dbReference>
<protein>
    <recommendedName>
        <fullName evidence="7">Zn(2)-C6 fungal-type domain-containing protein</fullName>
    </recommendedName>
</protein>
<dbReference type="GO" id="GO:0000981">
    <property type="term" value="F:DNA-binding transcription factor activity, RNA polymerase II-specific"/>
    <property type="evidence" value="ECO:0007669"/>
    <property type="project" value="InterPro"/>
</dbReference>
<dbReference type="SMART" id="SM00066">
    <property type="entry name" value="GAL4"/>
    <property type="match status" value="1"/>
</dbReference>
<evidence type="ECO:0000256" key="6">
    <source>
        <dbReference type="SAM" id="MobiDB-lite"/>
    </source>
</evidence>
<evidence type="ECO:0000256" key="3">
    <source>
        <dbReference type="ARBA" id="ARBA00023015"/>
    </source>
</evidence>
<dbReference type="Pfam" id="PF04082">
    <property type="entry name" value="Fungal_trans"/>
    <property type="match status" value="1"/>
</dbReference>
<accession>A0A2T9YFT9</accession>
<keyword evidence="3" id="KW-0805">Transcription regulation</keyword>
<evidence type="ECO:0000313" key="9">
    <source>
        <dbReference type="Proteomes" id="UP000245609"/>
    </source>
</evidence>
<dbReference type="EMBL" id="MBFS01002892">
    <property type="protein sequence ID" value="PVU91175.1"/>
    <property type="molecule type" value="Genomic_DNA"/>
</dbReference>
<evidence type="ECO:0000259" key="7">
    <source>
        <dbReference type="PROSITE" id="PS50048"/>
    </source>
</evidence>
<dbReference type="Proteomes" id="UP000245609">
    <property type="component" value="Unassembled WGS sequence"/>
</dbReference>
<evidence type="ECO:0000313" key="8">
    <source>
        <dbReference type="EMBL" id="PVU91175.1"/>
    </source>
</evidence>
<dbReference type="GO" id="GO:0005634">
    <property type="term" value="C:nucleus"/>
    <property type="evidence" value="ECO:0007669"/>
    <property type="project" value="UniProtKB-SubCell"/>
</dbReference>
<dbReference type="PANTHER" id="PTHR47338">
    <property type="entry name" value="ZN(II)2CYS6 TRANSCRIPTION FACTOR (EUROFUNG)-RELATED"/>
    <property type="match status" value="1"/>
</dbReference>
<dbReference type="CDD" id="cd00067">
    <property type="entry name" value="GAL4"/>
    <property type="match status" value="1"/>
</dbReference>
<dbReference type="OrthoDB" id="39175at2759"/>
<dbReference type="InterPro" id="IPR036864">
    <property type="entry name" value="Zn2-C6_fun-type_DNA-bd_sf"/>
</dbReference>
<evidence type="ECO:0000256" key="5">
    <source>
        <dbReference type="ARBA" id="ARBA00023242"/>
    </source>
</evidence>
<evidence type="ECO:0000256" key="1">
    <source>
        <dbReference type="ARBA" id="ARBA00004123"/>
    </source>
</evidence>